<name>A0A4C1T7W7_EUMVA</name>
<dbReference type="AlphaFoldDB" id="A0A4C1T7W7"/>
<dbReference type="Proteomes" id="UP000299102">
    <property type="component" value="Unassembled WGS sequence"/>
</dbReference>
<evidence type="ECO:0000313" key="2">
    <source>
        <dbReference type="Proteomes" id="UP000299102"/>
    </source>
</evidence>
<evidence type="ECO:0000313" key="1">
    <source>
        <dbReference type="EMBL" id="GBP09568.1"/>
    </source>
</evidence>
<sequence length="114" mass="13199">MLFHAVYEKNKIQDYDKRHSITKIDRETFSVFVCSSTEIKKELSPKDAAAVRETKRVTYSKLVTEYTRAHATIHSRTIRVYPDVIIVCQATLTPFPGWNPDSELPFQAKTRSHI</sequence>
<organism evidence="1 2">
    <name type="scientific">Eumeta variegata</name>
    <name type="common">Bagworm moth</name>
    <name type="synonym">Eumeta japonica</name>
    <dbReference type="NCBI Taxonomy" id="151549"/>
    <lineage>
        <taxon>Eukaryota</taxon>
        <taxon>Metazoa</taxon>
        <taxon>Ecdysozoa</taxon>
        <taxon>Arthropoda</taxon>
        <taxon>Hexapoda</taxon>
        <taxon>Insecta</taxon>
        <taxon>Pterygota</taxon>
        <taxon>Neoptera</taxon>
        <taxon>Endopterygota</taxon>
        <taxon>Lepidoptera</taxon>
        <taxon>Glossata</taxon>
        <taxon>Ditrysia</taxon>
        <taxon>Tineoidea</taxon>
        <taxon>Psychidae</taxon>
        <taxon>Oiketicinae</taxon>
        <taxon>Eumeta</taxon>
    </lineage>
</organism>
<dbReference type="EMBL" id="BGZK01008722">
    <property type="protein sequence ID" value="GBP09568.1"/>
    <property type="molecule type" value="Genomic_DNA"/>
</dbReference>
<keyword evidence="2" id="KW-1185">Reference proteome</keyword>
<accession>A0A4C1T7W7</accession>
<gene>
    <name evidence="1" type="ORF">EVAR_73690_1</name>
</gene>
<comment type="caution">
    <text evidence="1">The sequence shown here is derived from an EMBL/GenBank/DDBJ whole genome shotgun (WGS) entry which is preliminary data.</text>
</comment>
<proteinExistence type="predicted"/>
<protein>
    <submittedName>
        <fullName evidence="1">Uncharacterized protein</fullName>
    </submittedName>
</protein>
<reference evidence="1 2" key="1">
    <citation type="journal article" date="2019" name="Commun. Biol.">
        <title>The bagworm genome reveals a unique fibroin gene that provides high tensile strength.</title>
        <authorList>
            <person name="Kono N."/>
            <person name="Nakamura H."/>
            <person name="Ohtoshi R."/>
            <person name="Tomita M."/>
            <person name="Numata K."/>
            <person name="Arakawa K."/>
        </authorList>
    </citation>
    <scope>NUCLEOTIDE SEQUENCE [LARGE SCALE GENOMIC DNA]</scope>
</reference>